<reference evidence="6" key="1">
    <citation type="journal article" date="2012" name="Genes Dev.">
        <title>A molecular wound response program associated with regeneration initiation in planarians.</title>
        <authorList>
            <person name="Wenemoser D."/>
            <person name="Lapan S.W."/>
            <person name="Wilkinson A.W."/>
            <person name="Bell G.W."/>
            <person name="Reddien P.W."/>
        </authorList>
    </citation>
    <scope>NUCLEOTIDE SEQUENCE</scope>
</reference>
<evidence type="ECO:0000256" key="1">
    <source>
        <dbReference type="ARBA" id="ARBA00023015"/>
    </source>
</evidence>
<evidence type="ECO:0000256" key="2">
    <source>
        <dbReference type="ARBA" id="ARBA00023125"/>
    </source>
</evidence>
<dbReference type="AlphaFoldDB" id="I1ZII7"/>
<proteinExistence type="evidence at transcript level"/>
<sequence>MPYPNNYQYNSCTNTITIPNTTATQFSPCPQIISHRNDLPSVFDPKYTLNQKSGILNDESRRLERKREKNREAARKCRERKNQHVEVLESKLQKQQEAISQLKNKMKLVLNEMMRLDEYITKTDIPHCDLKDFSQIKDDVAVFLDLVESES</sequence>
<name>I1ZII7_SCHMD</name>
<protein>
    <submittedName>
        <fullName evidence="6">cAMP responsive element binding protein-1</fullName>
    </submittedName>
</protein>
<keyword evidence="2" id="KW-0238">DNA-binding</keyword>
<dbReference type="PANTHER" id="PTHR23351:SF24">
    <property type="entry name" value="ACTIVATING TRANSCRIPTION FACTOR 3-RELATED"/>
    <property type="match status" value="1"/>
</dbReference>
<dbReference type="GO" id="GO:0006357">
    <property type="term" value="P:regulation of transcription by RNA polymerase II"/>
    <property type="evidence" value="ECO:0007669"/>
    <property type="project" value="InterPro"/>
</dbReference>
<dbReference type="SUPFAM" id="SSF57959">
    <property type="entry name" value="Leucine zipper domain"/>
    <property type="match status" value="1"/>
</dbReference>
<dbReference type="GO" id="GO:0003677">
    <property type="term" value="F:DNA binding"/>
    <property type="evidence" value="ECO:0007669"/>
    <property type="project" value="UniProtKB-KW"/>
</dbReference>
<dbReference type="CDD" id="cd14686">
    <property type="entry name" value="bZIP"/>
    <property type="match status" value="1"/>
</dbReference>
<evidence type="ECO:0000256" key="3">
    <source>
        <dbReference type="ARBA" id="ARBA00023163"/>
    </source>
</evidence>
<dbReference type="Gene3D" id="1.20.5.170">
    <property type="match status" value="1"/>
</dbReference>
<dbReference type="InterPro" id="IPR000837">
    <property type="entry name" value="AP-1"/>
</dbReference>
<keyword evidence="4" id="KW-0175">Coiled coil</keyword>
<evidence type="ECO:0000256" key="4">
    <source>
        <dbReference type="SAM" id="Coils"/>
    </source>
</evidence>
<dbReference type="GO" id="GO:0003700">
    <property type="term" value="F:DNA-binding transcription factor activity"/>
    <property type="evidence" value="ECO:0007669"/>
    <property type="project" value="InterPro"/>
</dbReference>
<dbReference type="EMBL" id="JX010598">
    <property type="protein sequence ID" value="AFJ24841.1"/>
    <property type="molecule type" value="mRNA"/>
</dbReference>
<accession>I1ZII7</accession>
<dbReference type="PROSITE" id="PS00036">
    <property type="entry name" value="BZIP_BASIC"/>
    <property type="match status" value="1"/>
</dbReference>
<dbReference type="PANTHER" id="PTHR23351">
    <property type="entry name" value="FOS TRANSCRIPTION FACTOR-RELATED"/>
    <property type="match status" value="1"/>
</dbReference>
<feature type="coiled-coil region" evidence="4">
    <location>
        <begin position="56"/>
        <end position="112"/>
    </location>
</feature>
<dbReference type="Pfam" id="PF07716">
    <property type="entry name" value="bZIP_2"/>
    <property type="match status" value="1"/>
</dbReference>
<dbReference type="InterPro" id="IPR046347">
    <property type="entry name" value="bZIP_sf"/>
</dbReference>
<dbReference type="SMART" id="SM00338">
    <property type="entry name" value="BRLZ"/>
    <property type="match status" value="1"/>
</dbReference>
<feature type="domain" description="BZIP" evidence="5">
    <location>
        <begin position="60"/>
        <end position="123"/>
    </location>
</feature>
<dbReference type="PROSITE" id="PS50217">
    <property type="entry name" value="BZIP"/>
    <property type="match status" value="1"/>
</dbReference>
<evidence type="ECO:0000259" key="5">
    <source>
        <dbReference type="PROSITE" id="PS50217"/>
    </source>
</evidence>
<evidence type="ECO:0000313" key="6">
    <source>
        <dbReference type="EMBL" id="AFJ24841.1"/>
    </source>
</evidence>
<dbReference type="InterPro" id="IPR004827">
    <property type="entry name" value="bZIP"/>
</dbReference>
<keyword evidence="3" id="KW-0804">Transcription</keyword>
<keyword evidence="1" id="KW-0805">Transcription regulation</keyword>
<organism evidence="6">
    <name type="scientific">Schmidtea mediterranea</name>
    <name type="common">Freshwater planarian flatworm</name>
    <dbReference type="NCBI Taxonomy" id="79327"/>
    <lineage>
        <taxon>Eukaryota</taxon>
        <taxon>Metazoa</taxon>
        <taxon>Spiralia</taxon>
        <taxon>Lophotrochozoa</taxon>
        <taxon>Platyhelminthes</taxon>
        <taxon>Rhabditophora</taxon>
        <taxon>Seriata</taxon>
        <taxon>Tricladida</taxon>
        <taxon>Continenticola</taxon>
        <taxon>Geoplanoidea</taxon>
        <taxon>Dugesiidae</taxon>
        <taxon>Schmidtea</taxon>
    </lineage>
</organism>